<dbReference type="Gene3D" id="3.40.50.1820">
    <property type="entry name" value="alpha/beta hydrolase"/>
    <property type="match status" value="1"/>
</dbReference>
<reference evidence="5 6" key="1">
    <citation type="submission" date="2024-03" db="EMBL/GenBank/DDBJ databases">
        <authorList>
            <person name="Jo J.-H."/>
        </authorList>
    </citation>
    <scope>NUCLEOTIDE SEQUENCE [LARGE SCALE GENOMIC DNA]</scope>
    <source>
        <strain evidence="5 6">PS1R-30</strain>
    </source>
</reference>
<dbReference type="EMBL" id="JBBHJZ010000001">
    <property type="protein sequence ID" value="MEJ5976596.1"/>
    <property type="molecule type" value="Genomic_DNA"/>
</dbReference>
<dbReference type="PANTHER" id="PTHR42776:SF27">
    <property type="entry name" value="DIPEPTIDYL PEPTIDASE FAMILY MEMBER 6"/>
    <property type="match status" value="1"/>
</dbReference>
<feature type="domain" description="Peptidase S9 prolyl oligopeptidase catalytic" evidence="4">
    <location>
        <begin position="531"/>
        <end position="685"/>
    </location>
</feature>
<dbReference type="NCBIfam" id="NF033523">
    <property type="entry name" value="lasso_peptidase"/>
    <property type="match status" value="1"/>
</dbReference>
<accession>A0ABU8RV58</accession>
<evidence type="ECO:0000313" key="5">
    <source>
        <dbReference type="EMBL" id="MEJ5976596.1"/>
    </source>
</evidence>
<comment type="caution">
    <text evidence="5">The sequence shown here is derived from an EMBL/GenBank/DDBJ whole genome shotgun (WGS) entry which is preliminary data.</text>
</comment>
<keyword evidence="1" id="KW-0378">Hydrolase</keyword>
<keyword evidence="3" id="KW-0732">Signal</keyword>
<evidence type="ECO:0000256" key="2">
    <source>
        <dbReference type="ARBA" id="ARBA00022825"/>
    </source>
</evidence>
<dbReference type="Gene3D" id="2.120.10.30">
    <property type="entry name" value="TolB, C-terminal domain"/>
    <property type="match status" value="1"/>
</dbReference>
<dbReference type="RefSeq" id="WP_339586502.1">
    <property type="nucleotide sequence ID" value="NZ_JBBHJZ010000001.1"/>
</dbReference>
<dbReference type="InterPro" id="IPR011042">
    <property type="entry name" value="6-blade_b-propeller_TolB-like"/>
</dbReference>
<protein>
    <submittedName>
        <fullName evidence="5">Atxe2 family lasso peptide isopeptidase</fullName>
    </submittedName>
</protein>
<keyword evidence="6" id="KW-1185">Reference proteome</keyword>
<dbReference type="Pfam" id="PF00326">
    <property type="entry name" value="Peptidase_S9"/>
    <property type="match status" value="1"/>
</dbReference>
<dbReference type="InterPro" id="IPR029058">
    <property type="entry name" value="AB_hydrolase_fold"/>
</dbReference>
<feature type="chain" id="PRO_5045884639" evidence="3">
    <location>
        <begin position="30"/>
        <end position="725"/>
    </location>
</feature>
<keyword evidence="2" id="KW-0645">Protease</keyword>
<dbReference type="InterPro" id="IPR053536">
    <property type="entry name" value="Lasso_peptide_isopeptidase"/>
</dbReference>
<evidence type="ECO:0000259" key="4">
    <source>
        <dbReference type="Pfam" id="PF00326"/>
    </source>
</evidence>
<dbReference type="InterPro" id="IPR001375">
    <property type="entry name" value="Peptidase_S9_cat"/>
</dbReference>
<organism evidence="5 6">
    <name type="scientific">Novosphingobium anseongense</name>
    <dbReference type="NCBI Taxonomy" id="3133436"/>
    <lineage>
        <taxon>Bacteria</taxon>
        <taxon>Pseudomonadati</taxon>
        <taxon>Pseudomonadota</taxon>
        <taxon>Alphaproteobacteria</taxon>
        <taxon>Sphingomonadales</taxon>
        <taxon>Sphingomonadaceae</taxon>
        <taxon>Novosphingobium</taxon>
    </lineage>
</organism>
<evidence type="ECO:0000256" key="1">
    <source>
        <dbReference type="ARBA" id="ARBA00022801"/>
    </source>
</evidence>
<dbReference type="SUPFAM" id="SSF82171">
    <property type="entry name" value="DPP6 N-terminal domain-like"/>
    <property type="match status" value="1"/>
</dbReference>
<gene>
    <name evidence="5" type="ORF">WG901_08120</name>
</gene>
<dbReference type="SUPFAM" id="SSF53474">
    <property type="entry name" value="alpha/beta-Hydrolases"/>
    <property type="match status" value="1"/>
</dbReference>
<dbReference type="PANTHER" id="PTHR42776">
    <property type="entry name" value="SERINE PEPTIDASE S9 FAMILY MEMBER"/>
    <property type="match status" value="1"/>
</dbReference>
<dbReference type="InterPro" id="IPR011659">
    <property type="entry name" value="WD40"/>
</dbReference>
<dbReference type="PROSITE" id="PS51257">
    <property type="entry name" value="PROKAR_LIPOPROTEIN"/>
    <property type="match status" value="1"/>
</dbReference>
<keyword evidence="2" id="KW-0720">Serine protease</keyword>
<name>A0ABU8RV58_9SPHN</name>
<dbReference type="Pfam" id="PF07676">
    <property type="entry name" value="PD40"/>
    <property type="match status" value="2"/>
</dbReference>
<proteinExistence type="predicted"/>
<dbReference type="Proteomes" id="UP001361239">
    <property type="component" value="Unassembled WGS sequence"/>
</dbReference>
<feature type="signal peptide" evidence="3">
    <location>
        <begin position="1"/>
        <end position="29"/>
    </location>
</feature>
<sequence length="725" mass="78064">MRAALPRRLTLVLASTSWGALSWSAPALAACEALLPQAALPTEIRERRVTPEDLVGLRDIGYPDVAFAIGDSPLAVSPDGKRLAFVITRGDAAANRHCRALVVLDLAAGAGLRVVDSGGEFMTMMNPTRGSLIATGAPEVVTPVWSPDGQSLAYRKRIEGRTEAWIASADGSATRRAARLEVDVEALAWSKDGARLVLASRPGLAAQAQAIDREGLTGYVYDARVSPNESARPLLGVGEPLDYRALDIASDTLGNAGAEDATRVPAIVDPTRVWSPVAVSPAGLSAQLVRDDKPGGPMRISIVSAPAGTGASPVCLAETCTGSIRSLLWLGDQLYYLRREGWAWETTALYVWRPDRGQPRRVMATTDAVHGCVPAQRRILCLVENATTPRRIVSIDAASGARSPVYDPNPEFAGIALGEVRRLKFRNQFGIEAWGDLALPPGYAGGRLPLVVVQYNSRGFLRGGTGDDYPVHAFAARGFAVLSFERPAAAGTNRRDRAVATPPTGESVNRANVEGWADRRSLLGAVEGLVAQAIELGVADPRRIGITGLSDGATTSAFALVNSRTFAAAAISSCCIEPNTVMVQSGPARARQLLLDGFPPLGPGDADFWRPMSVSRNADRIFAPILMQLADREYLLGLETWAALKQAGKPVEMYVYPDEYHNRWQPAHRLATYVRSLDWFDYWLAGKRNPDTAKAAQYERWDALRRLRDTGTDHLPGNPARPDMD</sequence>
<evidence type="ECO:0000313" key="6">
    <source>
        <dbReference type="Proteomes" id="UP001361239"/>
    </source>
</evidence>
<evidence type="ECO:0000256" key="3">
    <source>
        <dbReference type="SAM" id="SignalP"/>
    </source>
</evidence>